<dbReference type="InterPro" id="IPR007371">
    <property type="entry name" value="TPK_catalytic"/>
</dbReference>
<evidence type="ECO:0000259" key="7">
    <source>
        <dbReference type="Pfam" id="PF12555"/>
    </source>
</evidence>
<dbReference type="EMBL" id="VFOW01000001">
    <property type="protein sequence ID" value="TQL75002.1"/>
    <property type="molecule type" value="Genomic_DNA"/>
</dbReference>
<sequence>MRRPWSLNVKIEKMRLPTLRLPGRRNDREVPADAVVGIARLDRRTKRLASRINPGEIAIINHMDIDRVAGDSLVAAEVAAVINAKPSISGRYPNLGPEVLVKAGIAVVDDVGEEIFDAVREGALIRIEDGVVYADDEEVARGRRYDAESVAQAMLDAREGLSVQLEAFAANTMEYLKRERELLLDGVGIPDVDTDFAGRHCLIVVRGYDYKEDLEVLRPYIREFKPVLVGVDGGADALVEAGYTPDMIVGDMDSASDDVLKCGAEVVVHAYADGRAPGLPRVERLGVAAKTFPAAATSEDIAMLMADEKGATMIVAVGTHATLVEFLDKGRAGMASTFLTRLRVGGKLVDAKGVSRLYKQNVPVSAMLLLVLSAIAAMAAAIGASTVGLTFLEIVADWWDGLIFQIQRLFS</sequence>
<dbReference type="GO" id="GO:0005524">
    <property type="term" value="F:ATP binding"/>
    <property type="evidence" value="ECO:0007669"/>
    <property type="project" value="UniProtKB-KW"/>
</dbReference>
<feature type="domain" description="SteA-like C-terminal" evidence="7">
    <location>
        <begin position="352"/>
        <end position="402"/>
    </location>
</feature>
<name>A0A543AR03_9ACTN</name>
<dbReference type="AlphaFoldDB" id="A0A543AR03"/>
<comment type="caution">
    <text evidence="8">The sequence shown here is derived from an EMBL/GenBank/DDBJ whole genome shotgun (WGS) entry which is preliminary data.</text>
</comment>
<dbReference type="InParanoid" id="A0A543AR03"/>
<keyword evidence="5" id="KW-0472">Membrane</keyword>
<dbReference type="GO" id="GO:0009229">
    <property type="term" value="P:thiamine diphosphate biosynthetic process"/>
    <property type="evidence" value="ECO:0007669"/>
    <property type="project" value="InterPro"/>
</dbReference>
<evidence type="ECO:0000313" key="9">
    <source>
        <dbReference type="Proteomes" id="UP000317043"/>
    </source>
</evidence>
<keyword evidence="5" id="KW-0812">Transmembrane</keyword>
<feature type="domain" description="Thiamin pyrophosphokinase catalytic" evidence="6">
    <location>
        <begin position="226"/>
        <end position="262"/>
    </location>
</feature>
<evidence type="ECO:0000256" key="1">
    <source>
        <dbReference type="ARBA" id="ARBA00022679"/>
    </source>
</evidence>
<accession>A0A543AR03</accession>
<evidence type="ECO:0000256" key="4">
    <source>
        <dbReference type="ARBA" id="ARBA00022840"/>
    </source>
</evidence>
<dbReference type="GO" id="GO:0004788">
    <property type="term" value="F:thiamine diphosphokinase activity"/>
    <property type="evidence" value="ECO:0007669"/>
    <property type="project" value="InterPro"/>
</dbReference>
<keyword evidence="2" id="KW-0547">Nucleotide-binding</keyword>
<feature type="transmembrane region" description="Helical" evidence="5">
    <location>
        <begin position="366"/>
        <end position="392"/>
    </location>
</feature>
<keyword evidence="5" id="KW-1133">Transmembrane helix</keyword>
<dbReference type="SUPFAM" id="SSF63999">
    <property type="entry name" value="Thiamin pyrophosphokinase, catalytic domain"/>
    <property type="match status" value="1"/>
</dbReference>
<dbReference type="Proteomes" id="UP000317043">
    <property type="component" value="Unassembled WGS sequence"/>
</dbReference>
<evidence type="ECO:0000256" key="5">
    <source>
        <dbReference type="SAM" id="Phobius"/>
    </source>
</evidence>
<keyword evidence="4" id="KW-0067">ATP-binding</keyword>
<dbReference type="InterPro" id="IPR022215">
    <property type="entry name" value="SteA-like_C"/>
</dbReference>
<evidence type="ECO:0000256" key="2">
    <source>
        <dbReference type="ARBA" id="ARBA00022741"/>
    </source>
</evidence>
<evidence type="ECO:0000259" key="6">
    <source>
        <dbReference type="Pfam" id="PF04263"/>
    </source>
</evidence>
<organism evidence="8 9">
    <name type="scientific">Stackebrandtia endophytica</name>
    <dbReference type="NCBI Taxonomy" id="1496996"/>
    <lineage>
        <taxon>Bacteria</taxon>
        <taxon>Bacillati</taxon>
        <taxon>Actinomycetota</taxon>
        <taxon>Actinomycetes</taxon>
        <taxon>Glycomycetales</taxon>
        <taxon>Glycomycetaceae</taxon>
        <taxon>Stackebrandtia</taxon>
    </lineage>
</organism>
<dbReference type="Pfam" id="PF12555">
    <property type="entry name" value="SteA-like_C"/>
    <property type="match status" value="1"/>
</dbReference>
<dbReference type="GO" id="GO:0016301">
    <property type="term" value="F:kinase activity"/>
    <property type="evidence" value="ECO:0007669"/>
    <property type="project" value="UniProtKB-KW"/>
</dbReference>
<dbReference type="NCBIfam" id="NF040608">
    <property type="entry name" value="division_SteA"/>
    <property type="match status" value="1"/>
</dbReference>
<keyword evidence="1" id="KW-0808">Transferase</keyword>
<dbReference type="InterPro" id="IPR047795">
    <property type="entry name" value="Put_SteA-like"/>
</dbReference>
<dbReference type="Gene3D" id="3.40.50.10240">
    <property type="entry name" value="Thiamin pyrophosphokinase, catalytic domain"/>
    <property type="match status" value="1"/>
</dbReference>
<evidence type="ECO:0000313" key="8">
    <source>
        <dbReference type="EMBL" id="TQL75002.1"/>
    </source>
</evidence>
<proteinExistence type="predicted"/>
<protein>
    <submittedName>
        <fullName evidence="8">Putative membrane-anchored protein</fullName>
    </submittedName>
</protein>
<dbReference type="Pfam" id="PF04263">
    <property type="entry name" value="TPK_catalytic"/>
    <property type="match status" value="1"/>
</dbReference>
<keyword evidence="3" id="KW-0418">Kinase</keyword>
<gene>
    <name evidence="8" type="ORF">FB566_0494</name>
</gene>
<reference evidence="8 9" key="1">
    <citation type="submission" date="2019-06" db="EMBL/GenBank/DDBJ databases">
        <title>Sequencing the genomes of 1000 actinobacteria strains.</title>
        <authorList>
            <person name="Klenk H.-P."/>
        </authorList>
    </citation>
    <scope>NUCLEOTIDE SEQUENCE [LARGE SCALE GENOMIC DNA]</scope>
    <source>
        <strain evidence="8 9">DSM 45928</strain>
    </source>
</reference>
<dbReference type="InterPro" id="IPR036759">
    <property type="entry name" value="TPK_catalytic_sf"/>
</dbReference>
<keyword evidence="9" id="KW-1185">Reference proteome</keyword>
<evidence type="ECO:0000256" key="3">
    <source>
        <dbReference type="ARBA" id="ARBA00022777"/>
    </source>
</evidence>